<dbReference type="STRING" id="420998.JDO7802_02771"/>
<evidence type="ECO:0000313" key="3">
    <source>
        <dbReference type="Proteomes" id="UP000049222"/>
    </source>
</evidence>
<keyword evidence="3" id="KW-1185">Reference proteome</keyword>
<organism evidence="2 3">
    <name type="scientific">Jannaschia donghaensis</name>
    <dbReference type="NCBI Taxonomy" id="420998"/>
    <lineage>
        <taxon>Bacteria</taxon>
        <taxon>Pseudomonadati</taxon>
        <taxon>Pseudomonadota</taxon>
        <taxon>Alphaproteobacteria</taxon>
        <taxon>Rhodobacterales</taxon>
        <taxon>Roseobacteraceae</taxon>
        <taxon>Jannaschia</taxon>
    </lineage>
</organism>
<evidence type="ECO:0000256" key="1">
    <source>
        <dbReference type="SAM" id="MobiDB-lite"/>
    </source>
</evidence>
<dbReference type="RefSeq" id="WP_055086465.1">
    <property type="nucleotide sequence ID" value="NZ_CXSU01000012.1"/>
</dbReference>
<name>A0A0M6YLH5_9RHOB</name>
<dbReference type="EMBL" id="CXSU01000012">
    <property type="protein sequence ID" value="CTQ50744.1"/>
    <property type="molecule type" value="Genomic_DNA"/>
</dbReference>
<dbReference type="OrthoDB" id="9809969at2"/>
<dbReference type="AlphaFoldDB" id="A0A0M6YLH5"/>
<sequence>MSQHDNDIRITPGRIRDKGPSARRTKSFVGQVMRAAKKAGHTGNHFRTSGGRAGRSTFGRGRFVRVSRGLARTQRRVVVNARIVRHRGQKFRSAPLAKHLDYLKREGVTKDGRDAGMFDKEHDQADDRAFAASTEDDRHHFRFIVSPEDAEQMEDLRAFTRDLMAQAERDLGTELDWVAVDHWNTDNPHVHVLVCGKADDGKDLVISRDYISRGLRGRAEELVELELGPRSEKEIAAGLDAEIGAERWTRLDRALRDYAKDGLGLADLRPGAPDIGDKELHRRMIGRAQTLERFGLAEMLAPSVWQLKPGMEETLREMAVRGDIIKTMHRAMGGQARAQTDFAIEGQPDTPILGKLVDRGLHNELSGEAYAIIDGVDGRLHHLRFRDLDLTGDTPIDGIVETRSWAGNDGGSRRLALVGRSDIALEKQVDADGATWVDRLALAKTRAPMAQSGFGAEVRDALEKRAEHLVGQSLATRQGQRVTFNRDLLKTLRQRDLDRAASKIADNTGLPFRTSGDGETVAGTYRQRLDLASGRFAMIDDGMGFELVPWKPQLEKHLGQTVSGTVTAGGGIDWSLGRKRGLSI</sequence>
<protein>
    <recommendedName>
        <fullName evidence="4">Type IV secretory pathway, VirD2 components (Relaxase)</fullName>
    </recommendedName>
</protein>
<dbReference type="Proteomes" id="UP000049222">
    <property type="component" value="Unassembled WGS sequence"/>
</dbReference>
<reference evidence="2 3" key="1">
    <citation type="submission" date="2015-07" db="EMBL/GenBank/DDBJ databases">
        <authorList>
            <person name="Noorani M."/>
        </authorList>
    </citation>
    <scope>NUCLEOTIDE SEQUENCE [LARGE SCALE GENOMIC DNA]</scope>
    <source>
        <strain evidence="2 3">CECT 7802</strain>
    </source>
</reference>
<feature type="region of interest" description="Disordered" evidence="1">
    <location>
        <begin position="1"/>
        <end position="25"/>
    </location>
</feature>
<accession>A0A0M6YLH5</accession>
<gene>
    <name evidence="2" type="ORF">JDO7802_02771</name>
</gene>
<feature type="compositionally biased region" description="Basic and acidic residues" evidence="1">
    <location>
        <begin position="1"/>
        <end position="20"/>
    </location>
</feature>
<evidence type="ECO:0000313" key="2">
    <source>
        <dbReference type="EMBL" id="CTQ50744.1"/>
    </source>
</evidence>
<evidence type="ECO:0008006" key="4">
    <source>
        <dbReference type="Google" id="ProtNLM"/>
    </source>
</evidence>
<proteinExistence type="predicted"/>
<dbReference type="InterPro" id="IPR021795">
    <property type="entry name" value="DUF3363"/>
</dbReference>
<dbReference type="Pfam" id="PF11843">
    <property type="entry name" value="DUF3363"/>
    <property type="match status" value="2"/>
</dbReference>